<keyword evidence="2" id="KW-1185">Reference proteome</keyword>
<evidence type="ECO:0000313" key="2">
    <source>
        <dbReference type="Proteomes" id="UP000053370"/>
    </source>
</evidence>
<dbReference type="GO" id="GO:0050660">
    <property type="term" value="F:flavin adenine dinucleotide binding"/>
    <property type="evidence" value="ECO:0007669"/>
    <property type="project" value="InterPro"/>
</dbReference>
<sequence>MEIEILRFPTDVDWARCLFLARVTQGKDGMITPSEEWKRKIISAEHSPIRTLMYTIAMWQIPYFASVHFVRHKFGVEHYVKSQRVNPNRGEDRQDSPVNHVMDLNAQALINISRKRLCYKADPKTREIMEEIASEILKVNPVMHDFMVPDCVYRGACHEFQSCGYFEKRTQ</sequence>
<accession>A0A0S7BK74</accession>
<protein>
    <recommendedName>
        <fullName evidence="3">Thymidylate synthase ThyX</fullName>
    </recommendedName>
</protein>
<dbReference type="InterPro" id="IPR036098">
    <property type="entry name" value="Thymidylate_synthase_ThyX_sf"/>
</dbReference>
<name>A0A0S7BK74_9CHLR</name>
<dbReference type="EMBL" id="DF968181">
    <property type="protein sequence ID" value="GAP40789.1"/>
    <property type="molecule type" value="Genomic_DNA"/>
</dbReference>
<dbReference type="OrthoDB" id="1091530at2"/>
<dbReference type="Gene3D" id="3.30.1360.170">
    <property type="match status" value="1"/>
</dbReference>
<organism evidence="1">
    <name type="scientific">Flexilinea flocculi</name>
    <dbReference type="NCBI Taxonomy" id="1678840"/>
    <lineage>
        <taxon>Bacteria</taxon>
        <taxon>Bacillati</taxon>
        <taxon>Chloroflexota</taxon>
        <taxon>Anaerolineae</taxon>
        <taxon>Anaerolineales</taxon>
        <taxon>Anaerolineaceae</taxon>
        <taxon>Flexilinea</taxon>
    </lineage>
</organism>
<gene>
    <name evidence="1" type="ORF">ATC1_13769</name>
</gene>
<evidence type="ECO:0008006" key="3">
    <source>
        <dbReference type="Google" id="ProtNLM"/>
    </source>
</evidence>
<reference evidence="1" key="1">
    <citation type="journal article" date="2015" name="Genome Announc.">
        <title>Draft Genome Sequence of Anaerolineae Strain TC1, a Novel Isolate from a Methanogenic Wastewater Treatment System.</title>
        <authorList>
            <person name="Matsuura N."/>
            <person name="Tourlousse D.M."/>
            <person name="Sun L."/>
            <person name="Toyonaga M."/>
            <person name="Kuroda K."/>
            <person name="Ohashi A."/>
            <person name="Cruz R."/>
            <person name="Yamaguchi T."/>
            <person name="Sekiguchi Y."/>
        </authorList>
    </citation>
    <scope>NUCLEOTIDE SEQUENCE [LARGE SCALE GENOMIC DNA]</scope>
    <source>
        <strain evidence="1">TC1</strain>
    </source>
</reference>
<dbReference type="Proteomes" id="UP000053370">
    <property type="component" value="Unassembled WGS sequence"/>
</dbReference>
<proteinExistence type="predicted"/>
<evidence type="ECO:0000313" key="1">
    <source>
        <dbReference type="EMBL" id="GAP40789.1"/>
    </source>
</evidence>
<dbReference type="GO" id="GO:0050797">
    <property type="term" value="F:thymidylate synthase (FAD) activity"/>
    <property type="evidence" value="ECO:0007669"/>
    <property type="project" value="InterPro"/>
</dbReference>
<dbReference type="RefSeq" id="WP_062280687.1">
    <property type="nucleotide sequence ID" value="NZ_DF968181.1"/>
</dbReference>
<dbReference type="AlphaFoldDB" id="A0A0S7BK74"/>
<dbReference type="GO" id="GO:0006231">
    <property type="term" value="P:dTMP biosynthetic process"/>
    <property type="evidence" value="ECO:0007669"/>
    <property type="project" value="InterPro"/>
</dbReference>
<dbReference type="STRING" id="1678840.ATC1_13769"/>
<dbReference type="SUPFAM" id="SSF69796">
    <property type="entry name" value="Thymidylate synthase-complementing protein Thy1"/>
    <property type="match status" value="1"/>
</dbReference>